<dbReference type="PANTHER" id="PTHR10127">
    <property type="entry name" value="DISCOIDIN, CUB, EGF, LAMININ , AND ZINC METALLOPROTEASE DOMAIN CONTAINING"/>
    <property type="match status" value="1"/>
</dbReference>
<dbReference type="EC" id="3.4.24.-" evidence="7"/>
<keyword evidence="3 6" id="KW-0378">Hydrolase</keyword>
<dbReference type="GO" id="GO:0008270">
    <property type="term" value="F:zinc ion binding"/>
    <property type="evidence" value="ECO:0007669"/>
    <property type="project" value="UniProtKB-UniRule"/>
</dbReference>
<keyword evidence="2 6" id="KW-0479">Metal-binding</keyword>
<keyword evidence="4 6" id="KW-0862">Zinc</keyword>
<feature type="non-terminal residue" evidence="10">
    <location>
        <position position="544"/>
    </location>
</feature>
<dbReference type="PRINTS" id="PR00480">
    <property type="entry name" value="ASTACIN"/>
</dbReference>
<evidence type="ECO:0000256" key="6">
    <source>
        <dbReference type="PROSITE-ProRule" id="PRU01211"/>
    </source>
</evidence>
<evidence type="ECO:0000313" key="10">
    <source>
        <dbReference type="EMBL" id="CAL4064371.1"/>
    </source>
</evidence>
<feature type="binding site" evidence="6">
    <location>
        <position position="217"/>
    </location>
    <ligand>
        <name>Zn(2+)</name>
        <dbReference type="ChEBI" id="CHEBI:29105"/>
        <note>catalytic</note>
    </ligand>
</feature>
<evidence type="ECO:0000256" key="4">
    <source>
        <dbReference type="ARBA" id="ARBA00022833"/>
    </source>
</evidence>
<dbReference type="SMART" id="SM00235">
    <property type="entry name" value="ZnMc"/>
    <property type="match status" value="1"/>
</dbReference>
<dbReference type="GO" id="GO:0004222">
    <property type="term" value="F:metalloendopeptidase activity"/>
    <property type="evidence" value="ECO:0007669"/>
    <property type="project" value="UniProtKB-UniRule"/>
</dbReference>
<evidence type="ECO:0000313" key="11">
    <source>
        <dbReference type="Proteomes" id="UP001497623"/>
    </source>
</evidence>
<dbReference type="InterPro" id="IPR024079">
    <property type="entry name" value="MetalloPept_cat_dom_sf"/>
</dbReference>
<dbReference type="SUPFAM" id="SSF55486">
    <property type="entry name" value="Metalloproteases ('zincins'), catalytic domain"/>
    <property type="match status" value="1"/>
</dbReference>
<feature type="compositionally biased region" description="Low complexity" evidence="8">
    <location>
        <begin position="491"/>
        <end position="503"/>
    </location>
</feature>
<evidence type="ECO:0000256" key="8">
    <source>
        <dbReference type="SAM" id="MobiDB-lite"/>
    </source>
</evidence>
<proteinExistence type="predicted"/>
<feature type="domain" description="Peptidase M12A" evidence="9">
    <location>
        <begin position="123"/>
        <end position="318"/>
    </location>
</feature>
<comment type="cofactor">
    <cofactor evidence="6 7">
        <name>Zn(2+)</name>
        <dbReference type="ChEBI" id="CHEBI:29105"/>
    </cofactor>
    <text evidence="6 7">Binds 1 zinc ion per subunit.</text>
</comment>
<keyword evidence="5 6" id="KW-0482">Metalloprotease</keyword>
<dbReference type="InterPro" id="IPR034035">
    <property type="entry name" value="Astacin-like_dom"/>
</dbReference>
<feature type="binding site" evidence="6">
    <location>
        <position position="227"/>
    </location>
    <ligand>
        <name>Zn(2+)</name>
        <dbReference type="ChEBI" id="CHEBI:29105"/>
        <note>catalytic</note>
    </ligand>
</feature>
<sequence>MSPDWPLKAILLVSSTKRVAGGGIIWSRTTLKKSEIPELKIKRFSGPLRNRRFVNSLYNFGPKEKRNAYRCLDANGEGDEGLEILYDVEAFENSNPRWVAAGELYQADMLLTEEQWASFRLRKAIVGENFRWTEGSDGYPLVPYVFQDSVDRNDVRAGLDHWMEHTCIRFEETINIDQPHLQFFIGGGCFSFVGMVFQNGQTISIGQGCNSLGIVVHEVGHALGFFHEQSRSDRDDYVIILFDNVIDGRQNNFNKATEKHYDVLYDYSSNMHYGQFFFSKNNKPTVVTIDPLAQELIGSRNGLTHRDTLLANIMYNCIEKWLIKCGISSDPCLNEGYTGKDCTCICPPGTTGHYCEQIVHDYYAQLRNNQSEKIVTEKSITVESPLEIGTSIFVKWIVPPTCTTAKVTFTSIRLFTGDCKFQFLNVRTSSSDIEGQVLCSTNVSVGDTLTSDTGIIITMTNFVNYGNSQLILWSADVTFDIIPGCTPTPTPTTTHTPTHTTTPTPTPTTTPTPTPTTTPTPTPTTTPTPTPTTTPTPTPTTTPT</sequence>
<keyword evidence="11" id="KW-1185">Reference proteome</keyword>
<dbReference type="Pfam" id="PF01400">
    <property type="entry name" value="Astacin"/>
    <property type="match status" value="1"/>
</dbReference>
<dbReference type="PANTHER" id="PTHR10127:SF780">
    <property type="entry name" value="METALLOENDOPEPTIDASE"/>
    <property type="match status" value="1"/>
</dbReference>
<evidence type="ECO:0000256" key="7">
    <source>
        <dbReference type="RuleBase" id="RU361183"/>
    </source>
</evidence>
<evidence type="ECO:0000256" key="5">
    <source>
        <dbReference type="ARBA" id="ARBA00023049"/>
    </source>
</evidence>
<dbReference type="GO" id="GO:0006508">
    <property type="term" value="P:proteolysis"/>
    <property type="evidence" value="ECO:0007669"/>
    <property type="project" value="UniProtKB-KW"/>
</dbReference>
<dbReference type="AlphaFoldDB" id="A0AAV2PWJ5"/>
<name>A0AAV2PWJ5_MEGNR</name>
<dbReference type="PROSITE" id="PS51864">
    <property type="entry name" value="ASTACIN"/>
    <property type="match status" value="1"/>
</dbReference>
<feature type="binding site" evidence="6">
    <location>
        <position position="221"/>
    </location>
    <ligand>
        <name>Zn(2+)</name>
        <dbReference type="ChEBI" id="CHEBI:29105"/>
        <note>catalytic</note>
    </ligand>
</feature>
<dbReference type="CDD" id="cd04280">
    <property type="entry name" value="ZnMc_astacin_like"/>
    <property type="match status" value="1"/>
</dbReference>
<dbReference type="Proteomes" id="UP001497623">
    <property type="component" value="Unassembled WGS sequence"/>
</dbReference>
<keyword evidence="1 6" id="KW-0645">Protease</keyword>
<accession>A0AAV2PWJ5</accession>
<reference evidence="10 11" key="1">
    <citation type="submission" date="2024-05" db="EMBL/GenBank/DDBJ databases">
        <authorList>
            <person name="Wallberg A."/>
        </authorList>
    </citation>
    <scope>NUCLEOTIDE SEQUENCE [LARGE SCALE GENOMIC DNA]</scope>
</reference>
<dbReference type="EMBL" id="CAXKWB010001444">
    <property type="protein sequence ID" value="CAL4064371.1"/>
    <property type="molecule type" value="Genomic_DNA"/>
</dbReference>
<dbReference type="Gene3D" id="3.40.390.10">
    <property type="entry name" value="Collagenase (Catalytic Domain)"/>
    <property type="match status" value="1"/>
</dbReference>
<comment type="caution">
    <text evidence="10">The sequence shown here is derived from an EMBL/GenBank/DDBJ whole genome shotgun (WGS) entry which is preliminary data.</text>
</comment>
<feature type="active site" evidence="6">
    <location>
        <position position="218"/>
    </location>
</feature>
<evidence type="ECO:0000256" key="1">
    <source>
        <dbReference type="ARBA" id="ARBA00022670"/>
    </source>
</evidence>
<protein>
    <recommendedName>
        <fullName evidence="7">Metalloendopeptidase</fullName>
        <ecNumber evidence="7">3.4.24.-</ecNumber>
    </recommendedName>
</protein>
<gene>
    <name evidence="10" type="ORF">MNOR_LOCUS4020</name>
</gene>
<feature type="compositionally biased region" description="Pro residues" evidence="8">
    <location>
        <begin position="504"/>
        <end position="544"/>
    </location>
</feature>
<organism evidence="10 11">
    <name type="scientific">Meganyctiphanes norvegica</name>
    <name type="common">Northern krill</name>
    <name type="synonym">Thysanopoda norvegica</name>
    <dbReference type="NCBI Taxonomy" id="48144"/>
    <lineage>
        <taxon>Eukaryota</taxon>
        <taxon>Metazoa</taxon>
        <taxon>Ecdysozoa</taxon>
        <taxon>Arthropoda</taxon>
        <taxon>Crustacea</taxon>
        <taxon>Multicrustacea</taxon>
        <taxon>Malacostraca</taxon>
        <taxon>Eumalacostraca</taxon>
        <taxon>Eucarida</taxon>
        <taxon>Euphausiacea</taxon>
        <taxon>Euphausiidae</taxon>
        <taxon>Meganyctiphanes</taxon>
    </lineage>
</organism>
<dbReference type="InterPro" id="IPR006026">
    <property type="entry name" value="Peptidase_Metallo"/>
</dbReference>
<comment type="caution">
    <text evidence="6">Lacks conserved residue(s) required for the propagation of feature annotation.</text>
</comment>
<evidence type="ECO:0000259" key="9">
    <source>
        <dbReference type="PROSITE" id="PS51864"/>
    </source>
</evidence>
<evidence type="ECO:0000256" key="3">
    <source>
        <dbReference type="ARBA" id="ARBA00022801"/>
    </source>
</evidence>
<evidence type="ECO:0000256" key="2">
    <source>
        <dbReference type="ARBA" id="ARBA00022723"/>
    </source>
</evidence>
<dbReference type="InterPro" id="IPR001506">
    <property type="entry name" value="Peptidase_M12A"/>
</dbReference>
<feature type="region of interest" description="Disordered" evidence="8">
    <location>
        <begin position="488"/>
        <end position="544"/>
    </location>
</feature>